<dbReference type="AlphaFoldDB" id="C0P6X8"/>
<proteinExistence type="evidence at transcript level"/>
<dbReference type="EMBL" id="BT064047">
    <property type="protein sequence ID" value="ACN28744.1"/>
    <property type="molecule type" value="mRNA"/>
</dbReference>
<feature type="region of interest" description="Disordered" evidence="1">
    <location>
        <begin position="1"/>
        <end position="24"/>
    </location>
</feature>
<evidence type="ECO:0000313" key="2">
    <source>
        <dbReference type="EMBL" id="ACN28744.1"/>
    </source>
</evidence>
<accession>C0P6X8</accession>
<name>C0P6X8_MAIZE</name>
<protein>
    <submittedName>
        <fullName evidence="2">Uncharacterized protein</fullName>
    </submittedName>
</protein>
<organism evidence="2">
    <name type="scientific">Zea mays</name>
    <name type="common">Maize</name>
    <dbReference type="NCBI Taxonomy" id="4577"/>
    <lineage>
        <taxon>Eukaryota</taxon>
        <taxon>Viridiplantae</taxon>
        <taxon>Streptophyta</taxon>
        <taxon>Embryophyta</taxon>
        <taxon>Tracheophyta</taxon>
        <taxon>Spermatophyta</taxon>
        <taxon>Magnoliopsida</taxon>
        <taxon>Liliopsida</taxon>
        <taxon>Poales</taxon>
        <taxon>Poaceae</taxon>
        <taxon>PACMAD clade</taxon>
        <taxon>Panicoideae</taxon>
        <taxon>Andropogonodae</taxon>
        <taxon>Andropogoneae</taxon>
        <taxon>Tripsacinae</taxon>
        <taxon>Zea</taxon>
    </lineage>
</organism>
<evidence type="ECO:0000256" key="1">
    <source>
        <dbReference type="SAM" id="MobiDB-lite"/>
    </source>
</evidence>
<sequence length="228" mass="25394">MGADSVQEGPVLLRADGDGDHHRHELLPGVQVPLRPQRHGVRQAGQARPQRQAPPLGHHRHRVHQGAVRVPWPQDRVPRGGVLEPRLLRGAGGVRGRRRRRGAGGPDGVQDGARAADGAVGADARVLGLHLAHGHQPPHAAALLHPHPQRVRQDARRQERHPGQLEAQHLLPLLRPVQLASWFAPSGRSVTTTHHYYHHHPLDYCFCYQILRRNGTAGCRRRRRPWKG</sequence>
<reference evidence="2" key="1">
    <citation type="journal article" date="2009" name="PLoS Genet.">
        <title>Sequencing, mapping, and analysis of 27,455 maize full-length cDNAs.</title>
        <authorList>
            <person name="Soderlund C."/>
            <person name="Descour A."/>
            <person name="Kudrna D."/>
            <person name="Bomhoff M."/>
            <person name="Boyd L."/>
            <person name="Currie J."/>
            <person name="Angelova A."/>
            <person name="Collura K."/>
            <person name="Wissotski M."/>
            <person name="Ashley E."/>
            <person name="Morrow D."/>
            <person name="Fernandes J."/>
            <person name="Walbot V."/>
            <person name="Yu Y."/>
        </authorList>
    </citation>
    <scope>NUCLEOTIDE SEQUENCE</scope>
    <source>
        <strain evidence="2">B73</strain>
    </source>
</reference>
<feature type="compositionally biased region" description="Basic and acidic residues" evidence="1">
    <location>
        <begin position="15"/>
        <end position="24"/>
    </location>
</feature>
<feature type="compositionally biased region" description="Low complexity" evidence="1">
    <location>
        <begin position="42"/>
        <end position="55"/>
    </location>
</feature>
<feature type="region of interest" description="Disordered" evidence="1">
    <location>
        <begin position="88"/>
        <end position="114"/>
    </location>
</feature>
<feature type="region of interest" description="Disordered" evidence="1">
    <location>
        <begin position="40"/>
        <end position="63"/>
    </location>
</feature>